<dbReference type="PANTHER" id="PTHR32309">
    <property type="entry name" value="TYROSINE-PROTEIN KINASE"/>
    <property type="match status" value="1"/>
</dbReference>
<feature type="domain" description="Tyrosine-protein kinase G-rich" evidence="4">
    <location>
        <begin position="397"/>
        <end position="474"/>
    </location>
</feature>
<feature type="coiled-coil region" evidence="1">
    <location>
        <begin position="340"/>
        <end position="389"/>
    </location>
</feature>
<dbReference type="GO" id="GO:0005886">
    <property type="term" value="C:plasma membrane"/>
    <property type="evidence" value="ECO:0007669"/>
    <property type="project" value="TreeGrafter"/>
</dbReference>
<feature type="transmembrane region" description="Helical" evidence="3">
    <location>
        <begin position="48"/>
        <end position="69"/>
    </location>
</feature>
<dbReference type="EMBL" id="CP039692">
    <property type="protein sequence ID" value="QCI99683.1"/>
    <property type="molecule type" value="Genomic_DNA"/>
</dbReference>
<evidence type="ECO:0000259" key="4">
    <source>
        <dbReference type="Pfam" id="PF13807"/>
    </source>
</evidence>
<dbReference type="OrthoDB" id="230260at2"/>
<dbReference type="InterPro" id="IPR050445">
    <property type="entry name" value="Bact_polysacc_biosynth/exp"/>
</dbReference>
<dbReference type="STRING" id="1367849.GCA_000518585_02292"/>
<accession>A0A4D7DQM8</accession>
<keyword evidence="3" id="KW-0472">Membrane</keyword>
<feature type="compositionally biased region" description="Basic and acidic residues" evidence="2">
    <location>
        <begin position="1"/>
        <end position="18"/>
    </location>
</feature>
<feature type="transmembrane region" description="Helical" evidence="3">
    <location>
        <begin position="454"/>
        <end position="481"/>
    </location>
</feature>
<dbReference type="PANTHER" id="PTHR32309:SF13">
    <property type="entry name" value="FERRIC ENTEROBACTIN TRANSPORT PROTEIN FEPE"/>
    <property type="match status" value="1"/>
</dbReference>
<sequence length="492" mass="54160">MYEYPTEKRMERRFERSAPRAAVDPEVSTPSSAIITPEKLVIWLRRGIPFVVLFALLGGALGVAFGVAVKPRYTSTLDVLLPPPTGQVVPNELTTPNIQSDAQILDISSKLLLIKSGNVLRRTVERENLQQLPEFNAAVESEEGGLLSWLKPTTPRPAEDDGTVNAMRTLAQRITVAREGGTYLVNISLWTRDPQKSVSVVSTLARAFREELEATQTDLARNASQALAGRLEELRLQATEAANAVLQFRQRNNLLDLGGSGSVNVQSLSQLNTLMNEASTKLAEAKARYNRLSQPASDTVMAPSDTLDSPMLAALRSQYIQTKQQYDDLALTYGSRYPKLMSAQAQLATLRTALARETERSLAAVKIEMDQAQATMDSVRQQLEAARGRVSTDDAAQVQLQELQRNSEAKAALYDTFLKRVGETTEQQQISVSNLRIVTEPVPPEKRSWPPSTAMLAIGGVIGGLLLGIVMVIATRIIIVLRANNWRFERII</sequence>
<reference evidence="5 6" key="1">
    <citation type="submission" date="2019-04" db="EMBL/GenBank/DDBJ databases">
        <title>Complete genome sequence of Agrobacterium larrymoorei CFBP5473.</title>
        <authorList>
            <person name="Haryono M."/>
            <person name="Chou L."/>
            <person name="Lin Y.-C."/>
            <person name="Lai E.-M."/>
            <person name="Kuo C.-H."/>
        </authorList>
    </citation>
    <scope>NUCLEOTIDE SEQUENCE [LARGE SCALE GENOMIC DNA]</scope>
    <source>
        <strain evidence="5 6">CFBP5473</strain>
    </source>
</reference>
<dbReference type="InterPro" id="IPR032807">
    <property type="entry name" value="GNVR"/>
</dbReference>
<name>A0A4D7DQM8_9HYPH</name>
<dbReference type="Proteomes" id="UP000298545">
    <property type="component" value="Chromosome linear"/>
</dbReference>
<evidence type="ECO:0000313" key="6">
    <source>
        <dbReference type="Proteomes" id="UP000298545"/>
    </source>
</evidence>
<evidence type="ECO:0000313" key="5">
    <source>
        <dbReference type="EMBL" id="QCI99683.1"/>
    </source>
</evidence>
<evidence type="ECO:0000256" key="3">
    <source>
        <dbReference type="SAM" id="Phobius"/>
    </source>
</evidence>
<dbReference type="AlphaFoldDB" id="A0A4D7DQM8"/>
<feature type="region of interest" description="Disordered" evidence="2">
    <location>
        <begin position="1"/>
        <end position="23"/>
    </location>
</feature>
<protein>
    <submittedName>
        <fullName evidence="5">Lipopolysaccharide biosynthesis protein</fullName>
    </submittedName>
</protein>
<proteinExistence type="predicted"/>
<gene>
    <name evidence="5" type="ORF">CFBP5473_17065</name>
</gene>
<organism evidence="5 6">
    <name type="scientific">Agrobacterium larrymoorei</name>
    <dbReference type="NCBI Taxonomy" id="160699"/>
    <lineage>
        <taxon>Bacteria</taxon>
        <taxon>Pseudomonadati</taxon>
        <taxon>Pseudomonadota</taxon>
        <taxon>Alphaproteobacteria</taxon>
        <taxon>Hyphomicrobiales</taxon>
        <taxon>Rhizobiaceae</taxon>
        <taxon>Rhizobium/Agrobacterium group</taxon>
        <taxon>Agrobacterium</taxon>
    </lineage>
</organism>
<keyword evidence="3" id="KW-1133">Transmembrane helix</keyword>
<feature type="coiled-coil region" evidence="1">
    <location>
        <begin position="231"/>
        <end position="288"/>
    </location>
</feature>
<dbReference type="KEGG" id="alf:CFBP5473_17065"/>
<keyword evidence="1" id="KW-0175">Coiled coil</keyword>
<keyword evidence="3" id="KW-0812">Transmembrane</keyword>
<dbReference type="GO" id="GO:0004713">
    <property type="term" value="F:protein tyrosine kinase activity"/>
    <property type="evidence" value="ECO:0007669"/>
    <property type="project" value="TreeGrafter"/>
</dbReference>
<evidence type="ECO:0000256" key="2">
    <source>
        <dbReference type="SAM" id="MobiDB-lite"/>
    </source>
</evidence>
<evidence type="ECO:0000256" key="1">
    <source>
        <dbReference type="SAM" id="Coils"/>
    </source>
</evidence>
<dbReference type="Pfam" id="PF13807">
    <property type="entry name" value="GNVR"/>
    <property type="match status" value="1"/>
</dbReference>